<keyword evidence="1" id="KW-0812">Transmembrane</keyword>
<dbReference type="GO" id="GO:0005886">
    <property type="term" value="C:plasma membrane"/>
    <property type="evidence" value="ECO:0007669"/>
    <property type="project" value="UniProtKB-SubCell"/>
</dbReference>
<dbReference type="EMBL" id="SGXA01000001">
    <property type="protein sequence ID" value="RZS75243.1"/>
    <property type="molecule type" value="Genomic_DNA"/>
</dbReference>
<dbReference type="RefSeq" id="WP_130539630.1">
    <property type="nucleotide sequence ID" value="NZ_CP042431.1"/>
</dbReference>
<feature type="transmembrane region" description="Helical" evidence="1">
    <location>
        <begin position="20"/>
        <end position="40"/>
    </location>
</feature>
<keyword evidence="4" id="KW-1185">Reference proteome</keyword>
<feature type="transmembrane region" description="Helical" evidence="1">
    <location>
        <begin position="263"/>
        <end position="279"/>
    </location>
</feature>
<feature type="transmembrane region" description="Helical" evidence="1">
    <location>
        <begin position="119"/>
        <end position="143"/>
    </location>
</feature>
<evidence type="ECO:0000259" key="2">
    <source>
        <dbReference type="Pfam" id="PF09822"/>
    </source>
</evidence>
<feature type="transmembrane region" description="Helical" evidence="1">
    <location>
        <begin position="743"/>
        <end position="765"/>
    </location>
</feature>
<keyword evidence="1" id="KW-1133">Transmembrane helix</keyword>
<feature type="transmembrane region" description="Helical" evidence="1">
    <location>
        <begin position="60"/>
        <end position="84"/>
    </location>
</feature>
<dbReference type="AlphaFoldDB" id="A0A4Q7N1K4"/>
<gene>
    <name evidence="3" type="ORF">EV199_1106</name>
</gene>
<accession>A0A4Q7N1K4</accession>
<keyword evidence="1" id="KW-0472">Membrane</keyword>
<dbReference type="Pfam" id="PF09822">
    <property type="entry name" value="ABC_transp_aux"/>
    <property type="match status" value="1"/>
</dbReference>
<feature type="transmembrane region" description="Helical" evidence="1">
    <location>
        <begin position="233"/>
        <end position="251"/>
    </location>
</feature>
<sequence length="770" mass="87452">MNIIWKIARAELRNLFYSPIAWLVIVSFYVVIAAVFTLSLDVLTRLQDVTLEVRPGWTGFSMGITRLTMSAQCMQVMNLLYLFIPLLTMGIINREISNGTIKLLYSSPVRSVDIVIGKFLALVVLNTVMLLSLLLFFATSWFAVQFPEIKWHLSMLLGLFLLLNTYAAIGIFLSSLTNYQIVAAVLTFAAFFLLSFIGSWWQQYDFFRDISFALTIAGKAENMIMGLITSRDIFYFILLIILFLGFTVIRLKSTQSTISKASLFARYTGLLVVVTLLGYCTSRSGYIGYLDVTKGQNNTITAPMQEVLKELDGSPVEVTLYTNLFGRGVAEGLPQSRNAYLWGFWEKYKRFYPNISFEYVYYYDIKENDSSLFRRYPGKTIEEIKDVFGELLNIRTSIFRAPEEVRQMIDLSQEDLGTVMEVSYKGKKELMRTFGETDIWPHERSVAGTLKRLTRKEDVRVAYVSGNYERNPYGSYNRDYFVHLNDKGNRAAGINAGFDTDTISILNNEIPAGINLLVIADPKSEYSEAEQERITRYLQEGGNAMLLGEPGKQHILNPLIKSLSIYLEQGTVVTPNAHEMPHILSSKVTSRGAAMSDEWAFWHSRKYKTPVEERVKLVGATTLATMDSTSFRIDTILMERSGENIWLKNGKLVVDSAAPVFAAGDLRKDLYVMAISLSRNINGKEQRIVVAGDGDLFSNERFSSNGSGFSFYSWLLYNQYPLYPNRPDDGDNKFTIKNDSAKMIQYILLYTVPVLLLLTSIILLVRRKRK</sequence>
<dbReference type="Pfam" id="PF12679">
    <property type="entry name" value="ABC2_membrane_2"/>
    <property type="match status" value="1"/>
</dbReference>
<reference evidence="3 4" key="1">
    <citation type="submission" date="2019-02" db="EMBL/GenBank/DDBJ databases">
        <title>Genomic Encyclopedia of Type Strains, Phase IV (KMG-IV): sequencing the most valuable type-strain genomes for metagenomic binning, comparative biology and taxonomic classification.</title>
        <authorList>
            <person name="Goeker M."/>
        </authorList>
    </citation>
    <scope>NUCLEOTIDE SEQUENCE [LARGE SCALE GENOMIC DNA]</scope>
    <source>
        <strain evidence="3 4">DSM 18116</strain>
    </source>
</reference>
<proteinExistence type="predicted"/>
<comment type="caution">
    <text evidence="3">The sequence shown here is derived from an EMBL/GenBank/DDBJ whole genome shotgun (WGS) entry which is preliminary data.</text>
</comment>
<dbReference type="GO" id="GO:0140359">
    <property type="term" value="F:ABC-type transporter activity"/>
    <property type="evidence" value="ECO:0007669"/>
    <property type="project" value="InterPro"/>
</dbReference>
<evidence type="ECO:0000256" key="1">
    <source>
        <dbReference type="SAM" id="Phobius"/>
    </source>
</evidence>
<dbReference type="InterPro" id="IPR019196">
    <property type="entry name" value="ABC_transp_unknown"/>
</dbReference>
<name>A0A4Q7N1K4_9BACT</name>
<feature type="transmembrane region" description="Helical" evidence="1">
    <location>
        <begin position="181"/>
        <end position="201"/>
    </location>
</feature>
<feature type="transmembrane region" description="Helical" evidence="1">
    <location>
        <begin position="155"/>
        <end position="174"/>
    </location>
</feature>
<dbReference type="OrthoDB" id="184009at2"/>
<dbReference type="Proteomes" id="UP000293874">
    <property type="component" value="Unassembled WGS sequence"/>
</dbReference>
<evidence type="ECO:0000313" key="4">
    <source>
        <dbReference type="Proteomes" id="UP000293874"/>
    </source>
</evidence>
<evidence type="ECO:0000313" key="3">
    <source>
        <dbReference type="EMBL" id="RZS75243.1"/>
    </source>
</evidence>
<protein>
    <submittedName>
        <fullName evidence="3">ABC-2 type transport system permease protein</fullName>
    </submittedName>
</protein>
<organism evidence="3 4">
    <name type="scientific">Pseudobacter ginsenosidimutans</name>
    <dbReference type="NCBI Taxonomy" id="661488"/>
    <lineage>
        <taxon>Bacteria</taxon>
        <taxon>Pseudomonadati</taxon>
        <taxon>Bacteroidota</taxon>
        <taxon>Chitinophagia</taxon>
        <taxon>Chitinophagales</taxon>
        <taxon>Chitinophagaceae</taxon>
        <taxon>Pseudobacter</taxon>
    </lineage>
</organism>
<feature type="domain" description="ABC-type uncharacterised transport system" evidence="2">
    <location>
        <begin position="494"/>
        <end position="701"/>
    </location>
</feature>